<sequence>MKVKKMEAGLYCIHCKEEVDHEITYINSDIKSIRCLQCNRTKELKVDLKKEFYREIYERIATKPTRMTKEYREDLSHLLFSLPVRAIKKPYRILKDVNSSRKVIKTYKSKKSIK</sequence>
<dbReference type="Proteomes" id="UP000509222">
    <property type="component" value="Chromosome"/>
</dbReference>
<dbReference type="AlphaFoldDB" id="A0A7H8QEN3"/>
<dbReference type="EMBL" id="CP051177">
    <property type="protein sequence ID" value="QKX52464.1"/>
    <property type="molecule type" value="Genomic_DNA"/>
</dbReference>
<evidence type="ECO:0000313" key="2">
    <source>
        <dbReference type="Proteomes" id="UP000509222"/>
    </source>
</evidence>
<protein>
    <submittedName>
        <fullName evidence="1">Bh protein</fullName>
    </submittedName>
</protein>
<reference evidence="2" key="1">
    <citation type="submission" date="2020-06" db="EMBL/GenBank/DDBJ databases">
        <title>Isolation of Planomicrobium glaciei.</title>
        <authorList>
            <person name="Malisova L."/>
            <person name="Safrankova R."/>
            <person name="Jakubu V."/>
            <person name="Spanelova P."/>
        </authorList>
    </citation>
    <scope>NUCLEOTIDE SEQUENCE [LARGE SCALE GENOMIC DNA]</scope>
    <source>
        <strain evidence="2">NRL-ATB46093</strain>
    </source>
</reference>
<organism evidence="1 2">
    <name type="scientific">Planococcus glaciei</name>
    <dbReference type="NCBI Taxonomy" id="459472"/>
    <lineage>
        <taxon>Bacteria</taxon>
        <taxon>Bacillati</taxon>
        <taxon>Bacillota</taxon>
        <taxon>Bacilli</taxon>
        <taxon>Bacillales</taxon>
        <taxon>Caryophanaceae</taxon>
        <taxon>Planococcus</taxon>
    </lineage>
</organism>
<accession>A0A7H8QEN3</accession>
<keyword evidence="2" id="KW-1185">Reference proteome</keyword>
<name>A0A7H8QEN3_9BACL</name>
<gene>
    <name evidence="1" type="ORF">HF394_18805</name>
</gene>
<dbReference type="RefSeq" id="WP_036804015.1">
    <property type="nucleotide sequence ID" value="NZ_CP051177.1"/>
</dbReference>
<evidence type="ECO:0000313" key="1">
    <source>
        <dbReference type="EMBL" id="QKX52464.1"/>
    </source>
</evidence>
<proteinExistence type="predicted"/>